<gene>
    <name evidence="6 7" type="primary">rsmG</name>
    <name evidence="7" type="ORF">ACFOSB_12635</name>
</gene>
<evidence type="ECO:0000256" key="6">
    <source>
        <dbReference type="HAMAP-Rule" id="MF_00074"/>
    </source>
</evidence>
<evidence type="ECO:0000256" key="3">
    <source>
        <dbReference type="ARBA" id="ARBA00022603"/>
    </source>
</evidence>
<evidence type="ECO:0000256" key="5">
    <source>
        <dbReference type="ARBA" id="ARBA00022691"/>
    </source>
</evidence>
<comment type="caution">
    <text evidence="7">The sequence shown here is derived from an EMBL/GenBank/DDBJ whole genome shotgun (WGS) entry which is preliminary data.</text>
</comment>
<organism evidence="7 8">
    <name type="scientific">Deinococcus rufus</name>
    <dbReference type="NCBI Taxonomy" id="2136097"/>
    <lineage>
        <taxon>Bacteria</taxon>
        <taxon>Thermotogati</taxon>
        <taxon>Deinococcota</taxon>
        <taxon>Deinococci</taxon>
        <taxon>Deinococcales</taxon>
        <taxon>Deinococcaceae</taxon>
        <taxon>Deinococcus</taxon>
    </lineage>
</organism>
<keyword evidence="4 6" id="KW-0808">Transferase</keyword>
<keyword evidence="8" id="KW-1185">Reference proteome</keyword>
<protein>
    <recommendedName>
        <fullName evidence="6">Ribosomal RNA small subunit methyltransferase G</fullName>
        <ecNumber evidence="6">2.1.1.-</ecNumber>
    </recommendedName>
    <alternativeName>
        <fullName evidence="6">16S rRNA 7-methylguanosine methyltransferase</fullName>
        <shortName evidence="6">16S rRNA m7G methyltransferase</shortName>
    </alternativeName>
</protein>
<evidence type="ECO:0000313" key="8">
    <source>
        <dbReference type="Proteomes" id="UP001595803"/>
    </source>
</evidence>
<dbReference type="Proteomes" id="UP001595803">
    <property type="component" value="Unassembled WGS sequence"/>
</dbReference>
<keyword evidence="5 6" id="KW-0949">S-adenosyl-L-methionine</keyword>
<evidence type="ECO:0000256" key="4">
    <source>
        <dbReference type="ARBA" id="ARBA00022679"/>
    </source>
</evidence>
<evidence type="ECO:0000313" key="7">
    <source>
        <dbReference type="EMBL" id="MFC3833705.1"/>
    </source>
</evidence>
<dbReference type="Pfam" id="PF02527">
    <property type="entry name" value="GidB"/>
    <property type="match status" value="1"/>
</dbReference>
<name>A0ABV7Z9Q3_9DEIO</name>
<comment type="function">
    <text evidence="6">Specifically methylates the N7 position of a guanine in 16S rRNA.</text>
</comment>
<dbReference type="GO" id="GO:0008168">
    <property type="term" value="F:methyltransferase activity"/>
    <property type="evidence" value="ECO:0007669"/>
    <property type="project" value="UniProtKB-KW"/>
</dbReference>
<evidence type="ECO:0000256" key="1">
    <source>
        <dbReference type="ARBA" id="ARBA00022490"/>
    </source>
</evidence>
<dbReference type="Gene3D" id="3.40.50.150">
    <property type="entry name" value="Vaccinia Virus protein VP39"/>
    <property type="match status" value="1"/>
</dbReference>
<dbReference type="NCBIfam" id="TIGR00138">
    <property type="entry name" value="rsmG_gidB"/>
    <property type="match status" value="1"/>
</dbReference>
<keyword evidence="3 6" id="KW-0489">Methyltransferase</keyword>
<evidence type="ECO:0000256" key="2">
    <source>
        <dbReference type="ARBA" id="ARBA00022552"/>
    </source>
</evidence>
<dbReference type="PIRSF" id="PIRSF003078">
    <property type="entry name" value="GidB"/>
    <property type="match status" value="1"/>
</dbReference>
<feature type="binding site" evidence="6">
    <location>
        <position position="85"/>
    </location>
    <ligand>
        <name>S-adenosyl-L-methionine</name>
        <dbReference type="ChEBI" id="CHEBI:59789"/>
    </ligand>
</feature>
<feature type="binding site" evidence="6">
    <location>
        <begin position="131"/>
        <end position="132"/>
    </location>
    <ligand>
        <name>S-adenosyl-L-methionine</name>
        <dbReference type="ChEBI" id="CHEBI:59789"/>
    </ligand>
</feature>
<dbReference type="HAMAP" id="MF_00074">
    <property type="entry name" value="16SrRNA_methyltr_G"/>
    <property type="match status" value="1"/>
</dbReference>
<keyword evidence="1 6" id="KW-0963">Cytoplasm</keyword>
<feature type="binding site" evidence="6">
    <location>
        <position position="80"/>
    </location>
    <ligand>
        <name>S-adenosyl-L-methionine</name>
        <dbReference type="ChEBI" id="CHEBI:59789"/>
    </ligand>
</feature>
<dbReference type="EC" id="2.1.1.-" evidence="6"/>
<dbReference type="GO" id="GO:0032259">
    <property type="term" value="P:methylation"/>
    <property type="evidence" value="ECO:0007669"/>
    <property type="project" value="UniProtKB-KW"/>
</dbReference>
<sequence>MTPEGEQLLRDGLGALSIVPGEHQVQQFGQLHSLLVERNAHVNLTALKTERDIVLKHFIDSACCLRGAHLDGDLTVIDVGTGAGFPALPLAVLRPALQLTPLDSIRKKIDFVRDAATQLALPQVQPVVGRAETLGRDPNNRGRYDRVVVRAVAALPVLVELALPLLRSGGRLVAQKGAIGEEELAAGRRAAAEVGGEIIAAEPFELPLLGDARSLIVVEKTRPTPRTYPRREGVPARQPLFWTAK</sequence>
<keyword evidence="2 6" id="KW-0698">rRNA processing</keyword>
<dbReference type="PANTHER" id="PTHR31760">
    <property type="entry name" value="S-ADENOSYL-L-METHIONINE-DEPENDENT METHYLTRANSFERASES SUPERFAMILY PROTEIN"/>
    <property type="match status" value="1"/>
</dbReference>
<feature type="binding site" evidence="6">
    <location>
        <position position="150"/>
    </location>
    <ligand>
        <name>S-adenosyl-L-methionine</name>
        <dbReference type="ChEBI" id="CHEBI:59789"/>
    </ligand>
</feature>
<reference evidence="8" key="1">
    <citation type="journal article" date="2019" name="Int. J. Syst. Evol. Microbiol.">
        <title>The Global Catalogue of Microorganisms (GCM) 10K type strain sequencing project: providing services to taxonomists for standard genome sequencing and annotation.</title>
        <authorList>
            <consortium name="The Broad Institute Genomics Platform"/>
            <consortium name="The Broad Institute Genome Sequencing Center for Infectious Disease"/>
            <person name="Wu L."/>
            <person name="Ma J."/>
        </authorList>
    </citation>
    <scope>NUCLEOTIDE SEQUENCE [LARGE SCALE GENOMIC DNA]</scope>
    <source>
        <strain evidence="8">CCTCC AB 2017081</strain>
    </source>
</reference>
<dbReference type="EMBL" id="JBHRZG010000013">
    <property type="protein sequence ID" value="MFC3833705.1"/>
    <property type="molecule type" value="Genomic_DNA"/>
</dbReference>
<accession>A0ABV7Z9Q3</accession>
<dbReference type="PANTHER" id="PTHR31760:SF0">
    <property type="entry name" value="S-ADENOSYL-L-METHIONINE-DEPENDENT METHYLTRANSFERASES SUPERFAMILY PROTEIN"/>
    <property type="match status" value="1"/>
</dbReference>
<comment type="caution">
    <text evidence="6">Lacks conserved residue(s) required for the propagation of feature annotation.</text>
</comment>
<proteinExistence type="inferred from homology"/>
<dbReference type="CDD" id="cd02440">
    <property type="entry name" value="AdoMet_MTases"/>
    <property type="match status" value="1"/>
</dbReference>
<dbReference type="SUPFAM" id="SSF53335">
    <property type="entry name" value="S-adenosyl-L-methionine-dependent methyltransferases"/>
    <property type="match status" value="1"/>
</dbReference>
<comment type="similarity">
    <text evidence="6">Belongs to the methyltransferase superfamily. RNA methyltransferase RsmG family.</text>
</comment>
<comment type="subcellular location">
    <subcellularLocation>
        <location evidence="6">Cytoplasm</location>
    </subcellularLocation>
</comment>
<dbReference type="InterPro" id="IPR029063">
    <property type="entry name" value="SAM-dependent_MTases_sf"/>
</dbReference>
<dbReference type="InterPro" id="IPR003682">
    <property type="entry name" value="rRNA_ssu_MeTfrase_G"/>
</dbReference>
<dbReference type="RefSeq" id="WP_322473605.1">
    <property type="nucleotide sequence ID" value="NZ_JBHRZG010000013.1"/>
</dbReference>